<gene>
    <name evidence="2" type="ORF">F0L74_24050</name>
</gene>
<proteinExistence type="predicted"/>
<dbReference type="EMBL" id="VUOC01000004">
    <property type="protein sequence ID" value="KAA2239282.1"/>
    <property type="molecule type" value="Genomic_DNA"/>
</dbReference>
<dbReference type="CDD" id="cd14738">
    <property type="entry name" value="PAAR_2"/>
    <property type="match status" value="1"/>
</dbReference>
<organism evidence="2 3">
    <name type="scientific">Chitinophaga agrisoli</name>
    <dbReference type="NCBI Taxonomy" id="2607653"/>
    <lineage>
        <taxon>Bacteria</taxon>
        <taxon>Pseudomonadati</taxon>
        <taxon>Bacteroidota</taxon>
        <taxon>Chitinophagia</taxon>
        <taxon>Chitinophagales</taxon>
        <taxon>Chitinophagaceae</taxon>
        <taxon>Chitinophaga</taxon>
    </lineage>
</organism>
<dbReference type="AlphaFoldDB" id="A0A5B2VLT3"/>
<name>A0A5B2VLT3_9BACT</name>
<evidence type="ECO:0000256" key="1">
    <source>
        <dbReference type="SAM" id="MobiDB-lite"/>
    </source>
</evidence>
<protein>
    <submittedName>
        <fullName evidence="2">Type VI secretion protein</fullName>
    </submittedName>
</protein>
<dbReference type="Proteomes" id="UP000324611">
    <property type="component" value="Unassembled WGS sequence"/>
</dbReference>
<dbReference type="InterPro" id="IPR008727">
    <property type="entry name" value="PAAR_motif"/>
</dbReference>
<sequence length="98" mass="9284">MPPAARVTDNHTCPMANPGSGNPHTGGPIMPPGVPTVLIGGQPAAVAGGMCACAGPPDSITKGSATVLIGGMQAARQGDMTAHGGSIAAGFPSVLIGG</sequence>
<reference evidence="2 3" key="1">
    <citation type="submission" date="2019-09" db="EMBL/GenBank/DDBJ databases">
        <title>Chitinophaga ginsengihumi sp. nov., isolated from soil of ginseng rhizosphere.</title>
        <authorList>
            <person name="Lee J."/>
        </authorList>
    </citation>
    <scope>NUCLEOTIDE SEQUENCE [LARGE SCALE GENOMIC DNA]</scope>
    <source>
        <strain evidence="2 3">BN140078</strain>
    </source>
</reference>
<evidence type="ECO:0000313" key="3">
    <source>
        <dbReference type="Proteomes" id="UP000324611"/>
    </source>
</evidence>
<accession>A0A5B2VLT3</accession>
<feature type="region of interest" description="Disordered" evidence="1">
    <location>
        <begin position="1"/>
        <end position="34"/>
    </location>
</feature>
<reference evidence="2 3" key="2">
    <citation type="submission" date="2019-09" db="EMBL/GenBank/DDBJ databases">
        <authorList>
            <person name="Jin C."/>
        </authorList>
    </citation>
    <scope>NUCLEOTIDE SEQUENCE [LARGE SCALE GENOMIC DNA]</scope>
    <source>
        <strain evidence="2 3">BN140078</strain>
    </source>
</reference>
<evidence type="ECO:0000313" key="2">
    <source>
        <dbReference type="EMBL" id="KAA2239282.1"/>
    </source>
</evidence>
<dbReference type="RefSeq" id="WP_149840461.1">
    <property type="nucleotide sequence ID" value="NZ_VUOC01000004.1"/>
</dbReference>
<dbReference type="Gene3D" id="2.60.200.60">
    <property type="match status" value="2"/>
</dbReference>
<comment type="caution">
    <text evidence="2">The sequence shown here is derived from an EMBL/GenBank/DDBJ whole genome shotgun (WGS) entry which is preliminary data.</text>
</comment>
<dbReference type="Pfam" id="PF05488">
    <property type="entry name" value="PAAR_motif"/>
    <property type="match status" value="1"/>
</dbReference>
<keyword evidence="3" id="KW-1185">Reference proteome</keyword>